<dbReference type="PANTHER" id="PTHR31744">
    <property type="entry name" value="PROTEIN CUP-SHAPED COTYLEDON 2-RELATED"/>
    <property type="match status" value="1"/>
</dbReference>
<dbReference type="FunFam" id="2.170.150.80:FF:000002">
    <property type="entry name" value="Nac domain-containing protein 86"/>
    <property type="match status" value="1"/>
</dbReference>
<keyword evidence="4" id="KW-0804">Transcription</keyword>
<keyword evidence="2" id="KW-0805">Transcription regulation</keyword>
<sequence>MAALAPGFRFHPTDEELISYYLKRKICNKPFRFDTISEIDIYKYEPSDLPGLSLLRSRDLEWYFFSALDRKYGNGSRTNRATNEGYWKTTGKDRSVRSIRRGDLVVGMKKTLVYHKGRAPRGERTNWVMHEYRIMDEALEKGGVVQDGVVLCRVFQKSGSGPKNGEQYGAPFVEEEWEDDGDLKVLVPNGEAEDNPHHVVNVQEYDQHQNDEELEMLSRNTDQINNAWRFFSEKNFCILNSTKMGDQSAGTVGSLYNGETNWLEFEMPNHGLAIASENEFPSGADHMYNQNQYQESQGLNEADQKLFIGKGKAEVYSEEQHLFASLEEFQMEGIPCEGEYFEIDELLNPMDSNHCGNYLVGEEASHVDSSSNTPVKEYLEIDDLPGYRDDQSEMKRLNEPIVAADPPGFEMLDEYLNYFDATDDLSPYDTFDIPEPLETKDLIPNQPHLTKEVDNGVWKALLASPESPKTYCSDGTSSSERKPEFTKVEPDSQYGGPDNTLAKTVSRMLGSIPAPPAYASEFPVHKGSFGQTSTTRSSSSIHVTAGMIHITDITSDSRKEWPLQKTGGMDLLLHYDIAPMASMLSGGTGLVMLRSGFFLVFLWVLILSVSYRIGSYIYTR</sequence>
<accession>A0AAP0KUU5</accession>
<keyword evidence="5" id="KW-0539">Nucleus</keyword>
<dbReference type="InterPro" id="IPR036093">
    <property type="entry name" value="NAC_dom_sf"/>
</dbReference>
<dbReference type="SUPFAM" id="SSF101941">
    <property type="entry name" value="NAC domain"/>
    <property type="match status" value="1"/>
</dbReference>
<keyword evidence="7" id="KW-1133">Transmembrane helix</keyword>
<dbReference type="GO" id="GO:0006355">
    <property type="term" value="P:regulation of DNA-templated transcription"/>
    <property type="evidence" value="ECO:0007669"/>
    <property type="project" value="InterPro"/>
</dbReference>
<comment type="subcellular location">
    <subcellularLocation>
        <location evidence="1">Nucleus</location>
    </subcellularLocation>
</comment>
<name>A0AAP0KUU5_9MAGN</name>
<evidence type="ECO:0000256" key="4">
    <source>
        <dbReference type="ARBA" id="ARBA00023163"/>
    </source>
</evidence>
<evidence type="ECO:0000256" key="5">
    <source>
        <dbReference type="ARBA" id="ARBA00023242"/>
    </source>
</evidence>
<evidence type="ECO:0000256" key="3">
    <source>
        <dbReference type="ARBA" id="ARBA00023125"/>
    </source>
</evidence>
<evidence type="ECO:0000259" key="8">
    <source>
        <dbReference type="PROSITE" id="PS51005"/>
    </source>
</evidence>
<dbReference type="PROSITE" id="PS51005">
    <property type="entry name" value="NAC"/>
    <property type="match status" value="1"/>
</dbReference>
<feature type="transmembrane region" description="Helical" evidence="7">
    <location>
        <begin position="591"/>
        <end position="611"/>
    </location>
</feature>
<dbReference type="InterPro" id="IPR003441">
    <property type="entry name" value="NAC-dom"/>
</dbReference>
<keyword evidence="3" id="KW-0238">DNA-binding</keyword>
<feature type="region of interest" description="Disordered" evidence="6">
    <location>
        <begin position="467"/>
        <end position="497"/>
    </location>
</feature>
<dbReference type="Gene3D" id="2.170.150.80">
    <property type="entry name" value="NAC domain"/>
    <property type="match status" value="1"/>
</dbReference>
<keyword evidence="7" id="KW-0472">Membrane</keyword>
<evidence type="ECO:0000256" key="1">
    <source>
        <dbReference type="ARBA" id="ARBA00004123"/>
    </source>
</evidence>
<feature type="domain" description="NAC" evidence="8">
    <location>
        <begin position="4"/>
        <end position="157"/>
    </location>
</feature>
<comment type="caution">
    <text evidence="9">The sequence shown here is derived from an EMBL/GenBank/DDBJ whole genome shotgun (WGS) entry which is preliminary data.</text>
</comment>
<dbReference type="GO" id="GO:0003677">
    <property type="term" value="F:DNA binding"/>
    <property type="evidence" value="ECO:0007669"/>
    <property type="project" value="UniProtKB-KW"/>
</dbReference>
<evidence type="ECO:0000313" key="9">
    <source>
        <dbReference type="EMBL" id="KAK9158660.1"/>
    </source>
</evidence>
<keyword evidence="7" id="KW-0812">Transmembrane</keyword>
<dbReference type="Proteomes" id="UP001419268">
    <property type="component" value="Unassembled WGS sequence"/>
</dbReference>
<evidence type="ECO:0000256" key="2">
    <source>
        <dbReference type="ARBA" id="ARBA00023015"/>
    </source>
</evidence>
<reference evidence="9 10" key="1">
    <citation type="submission" date="2024-01" db="EMBL/GenBank/DDBJ databases">
        <title>Genome assemblies of Stephania.</title>
        <authorList>
            <person name="Yang L."/>
        </authorList>
    </citation>
    <scope>NUCLEOTIDE SEQUENCE [LARGE SCALE GENOMIC DNA]</scope>
    <source>
        <strain evidence="9">JXDWG</strain>
        <tissue evidence="9">Leaf</tissue>
    </source>
</reference>
<feature type="compositionally biased region" description="Basic and acidic residues" evidence="6">
    <location>
        <begin position="479"/>
        <end position="490"/>
    </location>
</feature>
<evidence type="ECO:0000256" key="7">
    <source>
        <dbReference type="SAM" id="Phobius"/>
    </source>
</evidence>
<organism evidence="9 10">
    <name type="scientific">Stephania cephalantha</name>
    <dbReference type="NCBI Taxonomy" id="152367"/>
    <lineage>
        <taxon>Eukaryota</taxon>
        <taxon>Viridiplantae</taxon>
        <taxon>Streptophyta</taxon>
        <taxon>Embryophyta</taxon>
        <taxon>Tracheophyta</taxon>
        <taxon>Spermatophyta</taxon>
        <taxon>Magnoliopsida</taxon>
        <taxon>Ranunculales</taxon>
        <taxon>Menispermaceae</taxon>
        <taxon>Menispermoideae</taxon>
        <taxon>Cissampelideae</taxon>
        <taxon>Stephania</taxon>
    </lineage>
</organism>
<dbReference type="PANTHER" id="PTHR31744:SF210">
    <property type="entry name" value="NAC DOMAIN-CONTAINING PROTEIN 86-LIKE"/>
    <property type="match status" value="1"/>
</dbReference>
<gene>
    <name evidence="9" type="ORF">Scep_005234</name>
</gene>
<proteinExistence type="predicted"/>
<dbReference type="EMBL" id="JBBNAG010000002">
    <property type="protein sequence ID" value="KAK9158660.1"/>
    <property type="molecule type" value="Genomic_DNA"/>
</dbReference>
<dbReference type="AlphaFoldDB" id="A0AAP0KUU5"/>
<protein>
    <recommendedName>
        <fullName evidence="8">NAC domain-containing protein</fullName>
    </recommendedName>
</protein>
<keyword evidence="10" id="KW-1185">Reference proteome</keyword>
<evidence type="ECO:0000313" key="10">
    <source>
        <dbReference type="Proteomes" id="UP001419268"/>
    </source>
</evidence>
<dbReference type="Pfam" id="PF02365">
    <property type="entry name" value="NAM"/>
    <property type="match status" value="1"/>
</dbReference>
<evidence type="ECO:0000256" key="6">
    <source>
        <dbReference type="SAM" id="MobiDB-lite"/>
    </source>
</evidence>
<dbReference type="GO" id="GO:0005634">
    <property type="term" value="C:nucleus"/>
    <property type="evidence" value="ECO:0007669"/>
    <property type="project" value="UniProtKB-SubCell"/>
</dbReference>